<dbReference type="Gene3D" id="1.10.101.10">
    <property type="entry name" value="PGBD-like superfamily/PGBD"/>
    <property type="match status" value="1"/>
</dbReference>
<evidence type="ECO:0000313" key="3">
    <source>
        <dbReference type="EMBL" id="QOR70098.1"/>
    </source>
</evidence>
<accession>A0A7M1SR84</accession>
<dbReference type="AlphaFoldDB" id="A0A7M1SR84"/>
<dbReference type="Pfam" id="PF01471">
    <property type="entry name" value="PG_binding_1"/>
    <property type="match status" value="1"/>
</dbReference>
<dbReference type="InterPro" id="IPR002477">
    <property type="entry name" value="Peptidoglycan-bd-like"/>
</dbReference>
<feature type="domain" description="Peptidoglycan binding-like" evidence="2">
    <location>
        <begin position="125"/>
        <end position="159"/>
    </location>
</feature>
<reference evidence="3 4" key="1">
    <citation type="submission" date="2020-10" db="EMBL/GenBank/DDBJ databases">
        <title>Haloactinobacterium sp. RN3S43, a bacterium isolated from saline soil.</title>
        <authorList>
            <person name="Sun J.-Q."/>
        </authorList>
    </citation>
    <scope>NUCLEOTIDE SEQUENCE [LARGE SCALE GENOMIC DNA]</scope>
    <source>
        <strain evidence="3 4">RN3S43</strain>
    </source>
</reference>
<evidence type="ECO:0000259" key="2">
    <source>
        <dbReference type="Pfam" id="PF01471"/>
    </source>
</evidence>
<dbReference type="InterPro" id="IPR036366">
    <property type="entry name" value="PGBDSf"/>
</dbReference>
<organism evidence="3 4">
    <name type="scientific">Ruania alkalisoli</name>
    <dbReference type="NCBI Taxonomy" id="2779775"/>
    <lineage>
        <taxon>Bacteria</taxon>
        <taxon>Bacillati</taxon>
        <taxon>Actinomycetota</taxon>
        <taxon>Actinomycetes</taxon>
        <taxon>Micrococcales</taxon>
        <taxon>Ruaniaceae</taxon>
        <taxon>Ruania</taxon>
    </lineage>
</organism>
<evidence type="ECO:0000313" key="4">
    <source>
        <dbReference type="Proteomes" id="UP000593758"/>
    </source>
</evidence>
<proteinExistence type="predicted"/>
<dbReference type="SUPFAM" id="SSF47090">
    <property type="entry name" value="PGBD-like"/>
    <property type="match status" value="1"/>
</dbReference>
<name>A0A7M1SR84_9MICO</name>
<evidence type="ECO:0000256" key="1">
    <source>
        <dbReference type="SAM" id="MobiDB-lite"/>
    </source>
</evidence>
<sequence>MKRLARIVVALIVVAGLVVAGWAARGVIQTPAEASLPEPTPIAVFTDVTSGPISTRLTGSGTIQTSESTSVVASTSAGRAVISDTPVEVGEALPLCSAAIEISGRPIIALEGVVVSYRDLGPGMTGDDVEQLQVALEACGYPLVTDGVFGAQTASAVRELYESAGYDPPTRPATPENTGPGDDPEAADNSAEEPDAGDSAPQAPQREVYVPFNEIAYLDSSGVVSQVAGVNSVVGADPVLTVDHGALTFRAELTGAARVAITTDATMRIDIGSGVEVAVPDLPTAPTTNGAGEPVFPLVVPLADDTDATLAGTTASYTITVSDGVTYETVVPITALYDSAAGETFVRLRDPDGGSTPVPVTVTASAGGLAAIDGDIASGDSVQVGWQ</sequence>
<dbReference type="RefSeq" id="WP_193496789.1">
    <property type="nucleotide sequence ID" value="NZ_CP063169.1"/>
</dbReference>
<feature type="compositionally biased region" description="Acidic residues" evidence="1">
    <location>
        <begin position="182"/>
        <end position="196"/>
    </location>
</feature>
<protein>
    <submittedName>
        <fullName evidence="3">Peptidoglycan-binding protein</fullName>
    </submittedName>
</protein>
<keyword evidence="4" id="KW-1185">Reference proteome</keyword>
<dbReference type="InterPro" id="IPR036365">
    <property type="entry name" value="PGBD-like_sf"/>
</dbReference>
<feature type="region of interest" description="Disordered" evidence="1">
    <location>
        <begin position="164"/>
        <end position="204"/>
    </location>
</feature>
<dbReference type="Proteomes" id="UP000593758">
    <property type="component" value="Chromosome"/>
</dbReference>
<gene>
    <name evidence="3" type="ORF">IM660_15915</name>
</gene>
<dbReference type="KEGG" id="halt:IM660_15915"/>
<dbReference type="EMBL" id="CP063169">
    <property type="protein sequence ID" value="QOR70098.1"/>
    <property type="molecule type" value="Genomic_DNA"/>
</dbReference>